<comment type="caution">
    <text evidence="1">The sequence shown here is derived from an EMBL/GenBank/DDBJ whole genome shotgun (WGS) entry which is preliminary data.</text>
</comment>
<proteinExistence type="predicted"/>
<name>A0ABT7KCR3_9HYPH</name>
<accession>A0ABT7KCR3</accession>
<dbReference type="Proteomes" id="UP001172630">
    <property type="component" value="Unassembled WGS sequence"/>
</dbReference>
<dbReference type="EMBL" id="JARFYN010000010">
    <property type="protein sequence ID" value="MDL2405962.1"/>
    <property type="molecule type" value="Genomic_DNA"/>
</dbReference>
<sequence>MLGCRLPGKVFLKVALSWILMPAASPSSARLSELNSRQVLDGNVHES</sequence>
<reference evidence="1" key="1">
    <citation type="submission" date="2023-06" db="EMBL/GenBank/DDBJ databases">
        <title>Phylogenetic Diversity of Rhizobium strains.</title>
        <authorList>
            <person name="Moura F.T."/>
            <person name="Helene L.C.F."/>
            <person name="Hungria M."/>
        </authorList>
    </citation>
    <scope>NUCLEOTIDE SEQUENCE</scope>
    <source>
        <strain evidence="1">CCGE524</strain>
    </source>
</reference>
<evidence type="ECO:0000313" key="2">
    <source>
        <dbReference type="Proteomes" id="UP001172630"/>
    </source>
</evidence>
<dbReference type="RefSeq" id="WP_285878982.1">
    <property type="nucleotide sequence ID" value="NZ_JARFYN010000010.1"/>
</dbReference>
<organism evidence="1 2">
    <name type="scientific">Rhizobium calliandrae</name>
    <dbReference type="NCBI Taxonomy" id="1312182"/>
    <lineage>
        <taxon>Bacteria</taxon>
        <taxon>Pseudomonadati</taxon>
        <taxon>Pseudomonadota</taxon>
        <taxon>Alphaproteobacteria</taxon>
        <taxon>Hyphomicrobiales</taxon>
        <taxon>Rhizobiaceae</taxon>
        <taxon>Rhizobium/Agrobacterium group</taxon>
        <taxon>Rhizobium</taxon>
    </lineage>
</organism>
<gene>
    <name evidence="1" type="ORF">PY650_09845</name>
</gene>
<evidence type="ECO:0000313" key="1">
    <source>
        <dbReference type="EMBL" id="MDL2405962.1"/>
    </source>
</evidence>
<keyword evidence="2" id="KW-1185">Reference proteome</keyword>
<protein>
    <submittedName>
        <fullName evidence="1">Uncharacterized protein</fullName>
    </submittedName>
</protein>